<feature type="domain" description="Bacterial sugar transferase" evidence="4">
    <location>
        <begin position="31"/>
        <end position="223"/>
    </location>
</feature>
<dbReference type="GO" id="GO:0000271">
    <property type="term" value="P:polysaccharide biosynthetic process"/>
    <property type="evidence" value="ECO:0007669"/>
    <property type="project" value="UniProtKB-KW"/>
</dbReference>
<evidence type="ECO:0000259" key="4">
    <source>
        <dbReference type="Pfam" id="PF02397"/>
    </source>
</evidence>
<dbReference type="EC" id="2.7.8.31" evidence="5"/>
<dbReference type="GO" id="GO:0089702">
    <property type="term" value="F:undecaprenyl-phosphate glucose phosphotransferase activity"/>
    <property type="evidence" value="ECO:0007669"/>
    <property type="project" value="UniProtKB-EC"/>
</dbReference>
<dbReference type="AlphaFoldDB" id="A0A0N7M0M5"/>
<dbReference type="PANTHER" id="PTHR30576:SF10">
    <property type="entry name" value="SLL5057 PROTEIN"/>
    <property type="match status" value="1"/>
</dbReference>
<gene>
    <name evidence="5" type="primary">wcaJ_2</name>
    <name evidence="5" type="ORF">TRM7557_03120</name>
</gene>
<comment type="similarity">
    <text evidence="1">Belongs to the bacterial sugar transferase family.</text>
</comment>
<evidence type="ECO:0000256" key="2">
    <source>
        <dbReference type="ARBA" id="ARBA00023169"/>
    </source>
</evidence>
<evidence type="ECO:0000313" key="5">
    <source>
        <dbReference type="EMBL" id="CUH80881.1"/>
    </source>
</evidence>
<feature type="transmembrane region" description="Helical" evidence="3">
    <location>
        <begin position="36"/>
        <end position="57"/>
    </location>
</feature>
<keyword evidence="3" id="KW-0812">Transmembrane</keyword>
<proteinExistence type="inferred from homology"/>
<sequence>MKDFDHDLHSQALIQPAALAYGDSWYLTVGKRLFDVLFALMLAPILLPIVFMLWLGVRLDGGPGFFRQPRVGQNGRVFMCWKLRTMCVDAEQELERLCREDPEIAEEWRVHQKLDKDPRITRLGGFLRATSLDELPQYLNVLLGDMSFVGPRPFLPAQADIYDSVPGSDAYYKLRPGITGLWQVLGRSETTFVSRVRYDAEYMRQLSFASDLQLIWKTVGVVLNKTGK</sequence>
<dbReference type="EMBL" id="CYSD01000040">
    <property type="protein sequence ID" value="CUH80881.1"/>
    <property type="molecule type" value="Genomic_DNA"/>
</dbReference>
<evidence type="ECO:0000256" key="3">
    <source>
        <dbReference type="SAM" id="Phobius"/>
    </source>
</evidence>
<dbReference type="InterPro" id="IPR003362">
    <property type="entry name" value="Bact_transf"/>
</dbReference>
<keyword evidence="5" id="KW-0808">Transferase</keyword>
<evidence type="ECO:0000256" key="1">
    <source>
        <dbReference type="ARBA" id="ARBA00006464"/>
    </source>
</evidence>
<keyword evidence="3" id="KW-1133">Transmembrane helix</keyword>
<keyword evidence="6" id="KW-1185">Reference proteome</keyword>
<keyword evidence="3" id="KW-0472">Membrane</keyword>
<reference evidence="5 6" key="1">
    <citation type="submission" date="2015-09" db="EMBL/GenBank/DDBJ databases">
        <authorList>
            <consortium name="Swine Surveillance"/>
        </authorList>
    </citation>
    <scope>NUCLEOTIDE SEQUENCE [LARGE SCALE GENOMIC DNA]</scope>
    <source>
        <strain evidence="5 6">CECT 7557</strain>
    </source>
</reference>
<keyword evidence="2" id="KW-0270">Exopolysaccharide synthesis</keyword>
<organism evidence="5 6">
    <name type="scientific">Tritonibacter multivorans</name>
    <dbReference type="NCBI Taxonomy" id="928856"/>
    <lineage>
        <taxon>Bacteria</taxon>
        <taxon>Pseudomonadati</taxon>
        <taxon>Pseudomonadota</taxon>
        <taxon>Alphaproteobacteria</taxon>
        <taxon>Rhodobacterales</taxon>
        <taxon>Paracoccaceae</taxon>
        <taxon>Tritonibacter</taxon>
    </lineage>
</organism>
<name>A0A0N7M0M5_9RHOB</name>
<dbReference type="RefSeq" id="WP_058291133.1">
    <property type="nucleotide sequence ID" value="NZ_CYSD01000040.1"/>
</dbReference>
<accession>A0A0N7M0M5</accession>
<dbReference type="STRING" id="928856.SAMN04488049_11668"/>
<protein>
    <submittedName>
        <fullName evidence="5">UDP-glucose:undecaprenyl-phosphate glucose-1-phosphate transferase</fullName>
        <ecNumber evidence="5">2.7.8.31</ecNumber>
    </submittedName>
</protein>
<evidence type="ECO:0000313" key="6">
    <source>
        <dbReference type="Proteomes" id="UP000052022"/>
    </source>
</evidence>
<dbReference type="Pfam" id="PF02397">
    <property type="entry name" value="Bac_transf"/>
    <property type="match status" value="1"/>
</dbReference>
<dbReference type="Proteomes" id="UP000052022">
    <property type="component" value="Unassembled WGS sequence"/>
</dbReference>
<dbReference type="PANTHER" id="PTHR30576">
    <property type="entry name" value="COLANIC BIOSYNTHESIS UDP-GLUCOSE LIPID CARRIER TRANSFERASE"/>
    <property type="match status" value="1"/>
</dbReference>
<dbReference type="OrthoDB" id="9808602at2"/>